<dbReference type="EMBL" id="AP009049">
    <property type="protein sequence ID" value="BAH05790.1"/>
    <property type="molecule type" value="Genomic_DNA"/>
</dbReference>
<proteinExistence type="inferred from homology"/>
<evidence type="ECO:0000256" key="3">
    <source>
        <dbReference type="ARBA" id="ARBA00022448"/>
    </source>
</evidence>
<dbReference type="PANTHER" id="PTHR30450">
    <property type="entry name" value="ABC TRANSPORTER PERMEASE"/>
    <property type="match status" value="1"/>
</dbReference>
<feature type="transmembrane region" description="Helical" evidence="8">
    <location>
        <begin position="195"/>
        <end position="214"/>
    </location>
</feature>
<keyword evidence="3 8" id="KW-0813">Transport</keyword>
<dbReference type="Proteomes" id="UP000007969">
    <property type="component" value="Chromosome"/>
</dbReference>
<evidence type="ECO:0000256" key="1">
    <source>
        <dbReference type="ARBA" id="ARBA00004651"/>
    </source>
</evidence>
<evidence type="ECO:0000256" key="7">
    <source>
        <dbReference type="ARBA" id="ARBA00023136"/>
    </source>
</evidence>
<dbReference type="SUPFAM" id="SSF161098">
    <property type="entry name" value="MetI-like"/>
    <property type="match status" value="1"/>
</dbReference>
<name>B9DZW5_CLOK1</name>
<evidence type="ECO:0000256" key="4">
    <source>
        <dbReference type="ARBA" id="ARBA00022475"/>
    </source>
</evidence>
<evidence type="ECO:0000313" key="10">
    <source>
        <dbReference type="EMBL" id="BAH05790.1"/>
    </source>
</evidence>
<dbReference type="PANTHER" id="PTHR30450:SF1">
    <property type="entry name" value="D-METHIONINE TRANSPORT SYSTEM PERMEASE PROTEIN METI-RELATED"/>
    <property type="match status" value="1"/>
</dbReference>
<accession>B9DZW5</accession>
<evidence type="ECO:0000256" key="5">
    <source>
        <dbReference type="ARBA" id="ARBA00022692"/>
    </source>
</evidence>
<dbReference type="CDD" id="cd06261">
    <property type="entry name" value="TM_PBP2"/>
    <property type="match status" value="1"/>
</dbReference>
<feature type="domain" description="ABC transmembrane type-1" evidence="9">
    <location>
        <begin position="20"/>
        <end position="213"/>
    </location>
</feature>
<dbReference type="GO" id="GO:0048473">
    <property type="term" value="P:D-methionine transmembrane transport"/>
    <property type="evidence" value="ECO:0007669"/>
    <property type="project" value="TreeGrafter"/>
</dbReference>
<dbReference type="InterPro" id="IPR035906">
    <property type="entry name" value="MetI-like_sf"/>
</dbReference>
<feature type="transmembrane region" description="Helical" evidence="8">
    <location>
        <begin position="69"/>
        <end position="90"/>
    </location>
</feature>
<keyword evidence="5 8" id="KW-0812">Transmembrane</keyword>
<feature type="transmembrane region" description="Helical" evidence="8">
    <location>
        <begin position="157"/>
        <end position="183"/>
    </location>
</feature>
<dbReference type="NCBIfam" id="NF008049">
    <property type="entry name" value="PRK10782.1"/>
    <property type="match status" value="1"/>
</dbReference>
<dbReference type="GO" id="GO:0005886">
    <property type="term" value="C:plasma membrane"/>
    <property type="evidence" value="ECO:0007669"/>
    <property type="project" value="UniProtKB-SubCell"/>
</dbReference>
<dbReference type="HOGENOM" id="CLU_077375_0_1_9"/>
<evidence type="ECO:0000256" key="6">
    <source>
        <dbReference type="ARBA" id="ARBA00022989"/>
    </source>
</evidence>
<keyword evidence="4" id="KW-1003">Cell membrane</keyword>
<feature type="transmembrane region" description="Helical" evidence="8">
    <location>
        <begin position="26"/>
        <end position="48"/>
    </location>
</feature>
<sequence length="229" mass="25020">MRWRGGNMIDDFKIFVLKGLSETIEMVIIAGSIALLIGMPLGIILVVTRKGHILENERLNKILATIVNAIRSLPSIILIVVLLPLARLIVGTTLGMKAAIVPISIGISPLLARIIETSIEQVEWGKIEAALSMGAKPFQIISKVLIPEALPSLIKGITISIISIIEFTAIAGVIGAGGLGSLAIRFGYQRFREDIMIVTVILLIFLVQFIQFSGDRISKHVNKKRYKFD</sequence>
<dbReference type="KEGG" id="ckr:CKR_0739"/>
<organism evidence="10 11">
    <name type="scientific">Clostridium kluyveri (strain NBRC 12016)</name>
    <dbReference type="NCBI Taxonomy" id="583346"/>
    <lineage>
        <taxon>Bacteria</taxon>
        <taxon>Bacillati</taxon>
        <taxon>Bacillota</taxon>
        <taxon>Clostridia</taxon>
        <taxon>Eubacteriales</taxon>
        <taxon>Clostridiaceae</taxon>
        <taxon>Clostridium</taxon>
    </lineage>
</organism>
<comment type="subcellular location">
    <subcellularLocation>
        <location evidence="1 8">Cell membrane</location>
        <topology evidence="1 8">Multi-pass membrane protein</topology>
    </subcellularLocation>
</comment>
<evidence type="ECO:0000256" key="8">
    <source>
        <dbReference type="RuleBase" id="RU363032"/>
    </source>
</evidence>
<evidence type="ECO:0000256" key="2">
    <source>
        <dbReference type="ARBA" id="ARBA00007069"/>
    </source>
</evidence>
<dbReference type="InterPro" id="IPR051322">
    <property type="entry name" value="AA_ABC_Transporter_Permease"/>
</dbReference>
<protein>
    <recommendedName>
        <fullName evidence="9">ABC transmembrane type-1 domain-containing protein</fullName>
    </recommendedName>
</protein>
<dbReference type="Gene3D" id="1.10.3720.10">
    <property type="entry name" value="MetI-like"/>
    <property type="match status" value="1"/>
</dbReference>
<dbReference type="PROSITE" id="PS50928">
    <property type="entry name" value="ABC_TM1"/>
    <property type="match status" value="1"/>
</dbReference>
<keyword evidence="6 8" id="KW-1133">Transmembrane helix</keyword>
<dbReference type="AlphaFoldDB" id="B9DZW5"/>
<gene>
    <name evidence="10" type="ordered locus">CKR_0739</name>
</gene>
<dbReference type="InterPro" id="IPR000515">
    <property type="entry name" value="MetI-like"/>
</dbReference>
<comment type="similarity">
    <text evidence="2">Belongs to the binding-protein-dependent transport system permease family. CysTW subfamily.</text>
</comment>
<dbReference type="Pfam" id="PF00528">
    <property type="entry name" value="BPD_transp_1"/>
    <property type="match status" value="1"/>
</dbReference>
<evidence type="ECO:0000313" key="11">
    <source>
        <dbReference type="Proteomes" id="UP000007969"/>
    </source>
</evidence>
<reference evidence="11" key="1">
    <citation type="submission" date="2005-09" db="EMBL/GenBank/DDBJ databases">
        <title>Complete genome sequence of Clostridium kluyveri and comparative genomics of Clostridia species.</title>
        <authorList>
            <person name="Inui M."/>
            <person name="Nonaka H."/>
            <person name="Shinoda Y."/>
            <person name="Ikenaga Y."/>
            <person name="Abe M."/>
            <person name="Naito K."/>
            <person name="Vertes A.A."/>
            <person name="Yukawa H."/>
        </authorList>
    </citation>
    <scope>NUCLEOTIDE SEQUENCE [LARGE SCALE GENOMIC DNA]</scope>
    <source>
        <strain evidence="11">NBRC 12016</strain>
    </source>
</reference>
<evidence type="ECO:0000259" key="9">
    <source>
        <dbReference type="PROSITE" id="PS50928"/>
    </source>
</evidence>
<keyword evidence="7 8" id="KW-0472">Membrane</keyword>
<dbReference type="FunFam" id="1.10.3720.10:FF:000002">
    <property type="entry name" value="D-methionine ABC transporter permease MetI"/>
    <property type="match status" value="1"/>
</dbReference>